<dbReference type="Pfam" id="PF03726">
    <property type="entry name" value="PNPase"/>
    <property type="match status" value="1"/>
</dbReference>
<evidence type="ECO:0000256" key="5">
    <source>
        <dbReference type="ARBA" id="ARBA00022723"/>
    </source>
</evidence>
<evidence type="ECO:0000256" key="8">
    <source>
        <dbReference type="HAMAP-Rule" id="MF_01595"/>
    </source>
</evidence>
<dbReference type="CDD" id="cd11364">
    <property type="entry name" value="RNase_PH_PNPase_2"/>
    <property type="match status" value="1"/>
</dbReference>
<evidence type="ECO:0000256" key="3">
    <source>
        <dbReference type="ARBA" id="ARBA00022679"/>
    </source>
</evidence>
<comment type="subcellular location">
    <subcellularLocation>
        <location evidence="8">Cytoplasm</location>
    </subcellularLocation>
</comment>
<accession>A0A6B2R5Y4</accession>
<evidence type="ECO:0000256" key="7">
    <source>
        <dbReference type="ARBA" id="ARBA00022884"/>
    </source>
</evidence>
<dbReference type="Gene3D" id="3.30.1370.10">
    <property type="entry name" value="K Homology domain, type 1"/>
    <property type="match status" value="1"/>
</dbReference>
<dbReference type="FunFam" id="3.30.230.70:FF:000002">
    <property type="entry name" value="Polyribonucleotide nucleotidyltransferase"/>
    <property type="match status" value="1"/>
</dbReference>
<evidence type="ECO:0000259" key="9">
    <source>
        <dbReference type="PROSITE" id="PS50126"/>
    </source>
</evidence>
<dbReference type="SUPFAM" id="SSF54791">
    <property type="entry name" value="Eukaryotic type KH-domain (KH-domain type I)"/>
    <property type="match status" value="1"/>
</dbReference>
<organism evidence="10">
    <name type="scientific">Sheuella amnicola</name>
    <dbReference type="NCBI Taxonomy" id="2707330"/>
    <lineage>
        <taxon>Bacteria</taxon>
        <taxon>Pseudomonadati</taxon>
        <taxon>Pseudomonadota</taxon>
        <taxon>Betaproteobacteria</taxon>
        <taxon>Burkholderiales</taxon>
        <taxon>Alcaligenaceae</taxon>
        <taxon>Sheuella</taxon>
    </lineage>
</organism>
<dbReference type="InterPro" id="IPR004087">
    <property type="entry name" value="KH_dom"/>
</dbReference>
<keyword evidence="5 8" id="KW-0479">Metal-binding</keyword>
<keyword evidence="4 8" id="KW-0548">Nucleotidyltransferase</keyword>
<dbReference type="InterPro" id="IPR012162">
    <property type="entry name" value="PNPase"/>
</dbReference>
<name>A0A6B2R5Y4_9BURK</name>
<evidence type="ECO:0000256" key="4">
    <source>
        <dbReference type="ARBA" id="ARBA00022695"/>
    </source>
</evidence>
<evidence type="ECO:0000256" key="2">
    <source>
        <dbReference type="ARBA" id="ARBA00022490"/>
    </source>
</evidence>
<dbReference type="AlphaFoldDB" id="A0A6B2R5Y4"/>
<dbReference type="SUPFAM" id="SSF50249">
    <property type="entry name" value="Nucleic acid-binding proteins"/>
    <property type="match status" value="1"/>
</dbReference>
<dbReference type="PANTHER" id="PTHR11252:SF0">
    <property type="entry name" value="POLYRIBONUCLEOTIDE NUCLEOTIDYLTRANSFERASE 1, MITOCHONDRIAL"/>
    <property type="match status" value="1"/>
</dbReference>
<comment type="cofactor">
    <cofactor evidence="8">
        <name>Mg(2+)</name>
        <dbReference type="ChEBI" id="CHEBI:18420"/>
    </cofactor>
</comment>
<protein>
    <recommendedName>
        <fullName evidence="8">Polyribonucleotide nucleotidyltransferase</fullName>
        <ecNumber evidence="8">2.7.7.8</ecNumber>
    </recommendedName>
    <alternativeName>
        <fullName evidence="8">Polynucleotide phosphorylase</fullName>
        <shortName evidence="8">PNPase</shortName>
    </alternativeName>
</protein>
<dbReference type="PANTHER" id="PTHR11252">
    <property type="entry name" value="POLYRIBONUCLEOTIDE NUCLEOTIDYLTRANSFERASE"/>
    <property type="match status" value="1"/>
</dbReference>
<dbReference type="InterPro" id="IPR027408">
    <property type="entry name" value="PNPase/RNase_PH_dom_sf"/>
</dbReference>
<dbReference type="Pfam" id="PF01138">
    <property type="entry name" value="RNase_PH"/>
    <property type="match status" value="2"/>
</dbReference>
<dbReference type="Pfam" id="PF03725">
    <property type="entry name" value="RNase_PH_C"/>
    <property type="match status" value="1"/>
</dbReference>
<dbReference type="NCBIfam" id="TIGR03591">
    <property type="entry name" value="polynuc_phos"/>
    <property type="match status" value="1"/>
</dbReference>
<dbReference type="CDD" id="cd02393">
    <property type="entry name" value="KH-I_PNPase"/>
    <property type="match status" value="1"/>
</dbReference>
<feature type="binding site" evidence="8">
    <location>
        <position position="491"/>
    </location>
    <ligand>
        <name>Mg(2+)</name>
        <dbReference type="ChEBI" id="CHEBI:18420"/>
    </ligand>
</feature>
<dbReference type="SMART" id="SM00322">
    <property type="entry name" value="KH"/>
    <property type="match status" value="1"/>
</dbReference>
<dbReference type="RefSeq" id="WP_163652529.1">
    <property type="nucleotide sequence ID" value="NZ_JAAGRN010000003.1"/>
</dbReference>
<dbReference type="GO" id="GO:0003723">
    <property type="term" value="F:RNA binding"/>
    <property type="evidence" value="ECO:0007669"/>
    <property type="project" value="UniProtKB-UniRule"/>
</dbReference>
<dbReference type="FunFam" id="3.30.1370.10:FF:000001">
    <property type="entry name" value="Polyribonucleotide nucleotidyltransferase"/>
    <property type="match status" value="1"/>
</dbReference>
<gene>
    <name evidence="8 10" type="primary">pnp</name>
    <name evidence="10" type="ORF">G3I67_05965</name>
</gene>
<proteinExistence type="inferred from homology"/>
<dbReference type="InterPro" id="IPR036456">
    <property type="entry name" value="PNPase_PH_RNA-bd_sf"/>
</dbReference>
<dbReference type="Gene3D" id="2.40.50.140">
    <property type="entry name" value="Nucleic acid-binding proteins"/>
    <property type="match status" value="1"/>
</dbReference>
<dbReference type="InterPro" id="IPR020568">
    <property type="entry name" value="Ribosomal_Su5_D2-typ_SF"/>
</dbReference>
<sequence length="721" mass="77490">MFNKVTKSFQYGQHTVLLETGEIARQSSGAVLVTIEDTVVLATVVAKKDAKAGQDFFPLTVDYIEKTYAAGKIPGGFFKREGKPSEKETLTSRLIDRPLRPLFPEGFYNEVQVIVHVLSCNPEIDPDIPAMIGASAALAVSGIPFNGPIGAARVGYIDGQYLVNPTVTQLKSSQMDLVVAGTATAVLMVESEAQQLSEEVMLGGVVYGHNQMQAVINAINELVAQAGKPDWDWAPAPKNEALIASVTAAAQDALNAAYQTRQKQERTTQLRQVYADVHAKLAEQAAAQGVSAPDSVTVDNILFDLEARIVRSQILSGEPRIDGRDTRTVRPINIRLGVLPRVHGSALFTRGETQALVIATLGTKQNEQVIDALMGEYRDRFLMHYNMPPFATGETGRVGTPKRREIGHGRLAKRALVPLLPEAADFQYTIRLVSEITESNGSSSMASVCGGSLAMMDAGVPVKDHVAGVAMGLILDGGKFAVLTDILGDEDHLGDMDFKVAGTENGITALQMDIKIQGITKEIMQVALAQARDGRLHILSKMREAIQGSTGVLSAFAPRMISMKINPEKIRDVIGKGGATIRALTEETGTQIDIGDDGTITISSADLDRAHEAQRRITELTADVEVGQVYEGSVLRLLDFGAIVQVLPGRDGLLHISEIANYRIANINDVLKVGQNVRVKVIEADDKGRLRLSVKAIGGIEQQGEQAASAEQAPATEAPQQ</sequence>
<dbReference type="HAMAP" id="MF_01595">
    <property type="entry name" value="PNPase"/>
    <property type="match status" value="1"/>
</dbReference>
<dbReference type="SUPFAM" id="SSF55666">
    <property type="entry name" value="Ribonuclease PH domain 2-like"/>
    <property type="match status" value="2"/>
</dbReference>
<evidence type="ECO:0000256" key="6">
    <source>
        <dbReference type="ARBA" id="ARBA00022842"/>
    </source>
</evidence>
<dbReference type="PROSITE" id="PS50126">
    <property type="entry name" value="S1"/>
    <property type="match status" value="1"/>
</dbReference>
<comment type="catalytic activity">
    <reaction evidence="8">
        <text>RNA(n+1) + phosphate = RNA(n) + a ribonucleoside 5'-diphosphate</text>
        <dbReference type="Rhea" id="RHEA:22096"/>
        <dbReference type="Rhea" id="RHEA-COMP:14527"/>
        <dbReference type="Rhea" id="RHEA-COMP:17342"/>
        <dbReference type="ChEBI" id="CHEBI:43474"/>
        <dbReference type="ChEBI" id="CHEBI:57930"/>
        <dbReference type="ChEBI" id="CHEBI:140395"/>
        <dbReference type="EC" id="2.7.7.8"/>
    </reaction>
</comment>
<dbReference type="CDD" id="cd04472">
    <property type="entry name" value="S1_PNPase"/>
    <property type="match status" value="1"/>
</dbReference>
<dbReference type="EC" id="2.7.7.8" evidence="8"/>
<dbReference type="CDD" id="cd11363">
    <property type="entry name" value="RNase_PH_PNPase_1"/>
    <property type="match status" value="1"/>
</dbReference>
<reference evidence="10" key="1">
    <citation type="submission" date="2020-02" db="EMBL/GenBank/DDBJ databases">
        <authorList>
            <person name="Chen W.-M."/>
        </authorList>
    </citation>
    <scope>NUCLEOTIDE SEQUENCE</scope>
    <source>
        <strain evidence="10">NBD-18</strain>
    </source>
</reference>
<dbReference type="InterPro" id="IPR015847">
    <property type="entry name" value="ExoRNase_PH_dom2"/>
</dbReference>
<dbReference type="GO" id="GO:0000287">
    <property type="term" value="F:magnesium ion binding"/>
    <property type="evidence" value="ECO:0007669"/>
    <property type="project" value="UniProtKB-UniRule"/>
</dbReference>
<feature type="binding site" evidence="8">
    <location>
        <position position="497"/>
    </location>
    <ligand>
        <name>Mg(2+)</name>
        <dbReference type="ChEBI" id="CHEBI:18420"/>
    </ligand>
</feature>
<dbReference type="GO" id="GO:0006396">
    <property type="term" value="P:RNA processing"/>
    <property type="evidence" value="ECO:0007669"/>
    <property type="project" value="InterPro"/>
</dbReference>
<evidence type="ECO:0000256" key="1">
    <source>
        <dbReference type="ARBA" id="ARBA00007404"/>
    </source>
</evidence>
<dbReference type="SUPFAM" id="SSF46915">
    <property type="entry name" value="Polynucleotide phosphorylase/guanosine pentaphosphate synthase (PNPase/GPSI), domain 3"/>
    <property type="match status" value="1"/>
</dbReference>
<evidence type="ECO:0000313" key="10">
    <source>
        <dbReference type="EMBL" id="NDY82775.1"/>
    </source>
</evidence>
<dbReference type="InterPro" id="IPR004088">
    <property type="entry name" value="KH_dom_type_1"/>
</dbReference>
<comment type="similarity">
    <text evidence="1 8">Belongs to the polyribonucleotide nucleotidyltransferase family.</text>
</comment>
<keyword evidence="3 8" id="KW-0808">Transferase</keyword>
<dbReference type="FunFam" id="2.40.50.140:FF:000189">
    <property type="entry name" value="Polyribonucleotide nucleotidyltransferase, putative"/>
    <property type="match status" value="1"/>
</dbReference>
<comment type="caution">
    <text evidence="10">The sequence shown here is derived from an EMBL/GenBank/DDBJ whole genome shotgun (WGS) entry which is preliminary data.</text>
</comment>
<dbReference type="GO" id="GO:0004654">
    <property type="term" value="F:polyribonucleotide nucleotidyltransferase activity"/>
    <property type="evidence" value="ECO:0007669"/>
    <property type="project" value="UniProtKB-UniRule"/>
</dbReference>
<dbReference type="InterPro" id="IPR012340">
    <property type="entry name" value="NA-bd_OB-fold"/>
</dbReference>
<comment type="function">
    <text evidence="8">Involved in mRNA degradation. Catalyzes the phosphorolysis of single-stranded polyribonucleotides processively in the 3'- to 5'-direction.</text>
</comment>
<dbReference type="InterPro" id="IPR036612">
    <property type="entry name" value="KH_dom_type_1_sf"/>
</dbReference>
<dbReference type="InterPro" id="IPR001247">
    <property type="entry name" value="ExoRNase_PH_dom1"/>
</dbReference>
<dbReference type="Pfam" id="PF00575">
    <property type="entry name" value="S1"/>
    <property type="match status" value="1"/>
</dbReference>
<dbReference type="GO" id="GO:0000175">
    <property type="term" value="F:3'-5'-RNA exonuclease activity"/>
    <property type="evidence" value="ECO:0007669"/>
    <property type="project" value="TreeGrafter"/>
</dbReference>
<dbReference type="GO" id="GO:0005829">
    <property type="term" value="C:cytosol"/>
    <property type="evidence" value="ECO:0007669"/>
    <property type="project" value="UniProtKB-ARBA"/>
</dbReference>
<dbReference type="PROSITE" id="PS50084">
    <property type="entry name" value="KH_TYPE_1"/>
    <property type="match status" value="1"/>
</dbReference>
<dbReference type="SUPFAM" id="SSF54211">
    <property type="entry name" value="Ribosomal protein S5 domain 2-like"/>
    <property type="match status" value="2"/>
</dbReference>
<dbReference type="GO" id="GO:0006402">
    <property type="term" value="P:mRNA catabolic process"/>
    <property type="evidence" value="ECO:0007669"/>
    <property type="project" value="UniProtKB-UniRule"/>
</dbReference>
<keyword evidence="6 8" id="KW-0460">Magnesium</keyword>
<dbReference type="NCBIfam" id="NF008805">
    <property type="entry name" value="PRK11824.1"/>
    <property type="match status" value="1"/>
</dbReference>
<dbReference type="InterPro" id="IPR036345">
    <property type="entry name" value="ExoRNase_PH_dom2_sf"/>
</dbReference>
<dbReference type="Pfam" id="PF00013">
    <property type="entry name" value="KH_1"/>
    <property type="match status" value="1"/>
</dbReference>
<dbReference type="Gene3D" id="3.30.230.70">
    <property type="entry name" value="GHMP Kinase, N-terminal domain"/>
    <property type="match status" value="2"/>
</dbReference>
<feature type="domain" description="S1 motif" evidence="9">
    <location>
        <begin position="627"/>
        <end position="695"/>
    </location>
</feature>
<dbReference type="FunFam" id="3.30.230.70:FF:000001">
    <property type="entry name" value="Polyribonucleotide nucleotidyltransferase"/>
    <property type="match status" value="1"/>
</dbReference>
<keyword evidence="7 8" id="KW-0694">RNA-binding</keyword>
<dbReference type="SMART" id="SM00316">
    <property type="entry name" value="S1"/>
    <property type="match status" value="1"/>
</dbReference>
<keyword evidence="2 8" id="KW-0963">Cytoplasm</keyword>
<dbReference type="PIRSF" id="PIRSF005499">
    <property type="entry name" value="PNPase"/>
    <property type="match status" value="1"/>
</dbReference>
<dbReference type="EMBL" id="JAAGRN010000003">
    <property type="protein sequence ID" value="NDY82775.1"/>
    <property type="molecule type" value="Genomic_DNA"/>
</dbReference>
<dbReference type="InterPro" id="IPR003029">
    <property type="entry name" value="S1_domain"/>
</dbReference>
<dbReference type="InterPro" id="IPR015848">
    <property type="entry name" value="PNPase_PH_RNA-bd_bac/org-type"/>
</dbReference>